<comment type="caution">
    <text evidence="1">The sequence shown here is derived from an EMBL/GenBank/DDBJ whole genome shotgun (WGS) entry which is preliminary data.</text>
</comment>
<dbReference type="AlphaFoldDB" id="A0A7Z0MMQ1"/>
<sequence length="138" mass="15902">MVRVICQSVAENPGNGALAEVKILIRDIVSTVVLSESERWRRWNKIKAIRHGVKSFRPMFRPCWVGRGDGDESGARRHNASRVKFLPLAWAGMPKTKLSRNSDSPHQQYFGQRASYNVYWQKVDLRFVSYALTLLPMR</sequence>
<gene>
    <name evidence="1" type="ORF">H0A75_01425</name>
</gene>
<protein>
    <submittedName>
        <fullName evidence="1">Uncharacterized protein</fullName>
    </submittedName>
</protein>
<evidence type="ECO:0000313" key="1">
    <source>
        <dbReference type="EMBL" id="NYT46545.1"/>
    </source>
</evidence>
<reference evidence="1 2" key="1">
    <citation type="submission" date="2020-05" db="EMBL/GenBank/DDBJ databases">
        <title>Horizontal transmission and recombination maintain forever young bacterial symbiont genomes.</title>
        <authorList>
            <person name="Russell S.L."/>
            <person name="Pepper-Tunick E."/>
            <person name="Svedberg J."/>
            <person name="Byrne A."/>
            <person name="Ruelas Castillo J."/>
            <person name="Vollmers C."/>
            <person name="Beinart R.A."/>
            <person name="Corbett-Detig R."/>
        </authorList>
    </citation>
    <scope>NUCLEOTIDE SEQUENCE [LARGE SCALE GENOMIC DNA]</scope>
    <source>
        <strain evidence="1">4727-3</strain>
    </source>
</reference>
<evidence type="ECO:0000313" key="2">
    <source>
        <dbReference type="Proteomes" id="UP000537890"/>
    </source>
</evidence>
<dbReference type="Proteomes" id="UP000537890">
    <property type="component" value="Unassembled WGS sequence"/>
</dbReference>
<dbReference type="EMBL" id="JACCHS010000012">
    <property type="protein sequence ID" value="NYT46545.1"/>
    <property type="molecule type" value="Genomic_DNA"/>
</dbReference>
<organism evidence="1 2">
    <name type="scientific">Candidatus Methanofishera endochildressiae</name>
    <dbReference type="NCBI Taxonomy" id="2738884"/>
    <lineage>
        <taxon>Bacteria</taxon>
        <taxon>Pseudomonadati</taxon>
        <taxon>Pseudomonadota</taxon>
        <taxon>Gammaproteobacteria</taxon>
        <taxon>Candidatus Methanofishera</taxon>
    </lineage>
</organism>
<proteinExistence type="predicted"/>
<accession>A0A7Z0MMQ1</accession>
<name>A0A7Z0MMQ1_9GAMM</name>